<gene>
    <name evidence="1" type="ORF">MRB53_035754</name>
</gene>
<sequence length="81" mass="9054">MPHLMVFLFLLLLSHSFSSGKVEGAEGVEKPFYPFHMSTVQVMNGRKLMVDDAALFDYEEGGPNPRHDPRKPKPAGVDKNP</sequence>
<accession>A0ACC2K5Z5</accession>
<dbReference type="Proteomes" id="UP001234297">
    <property type="component" value="Chromosome 12"/>
</dbReference>
<name>A0ACC2K5Z5_PERAE</name>
<evidence type="ECO:0000313" key="2">
    <source>
        <dbReference type="Proteomes" id="UP001234297"/>
    </source>
</evidence>
<comment type="caution">
    <text evidence="1">The sequence shown here is derived from an EMBL/GenBank/DDBJ whole genome shotgun (WGS) entry which is preliminary data.</text>
</comment>
<dbReference type="EMBL" id="CM056820">
    <property type="protein sequence ID" value="KAJ8616382.1"/>
    <property type="molecule type" value="Genomic_DNA"/>
</dbReference>
<organism evidence="1 2">
    <name type="scientific">Persea americana</name>
    <name type="common">Avocado</name>
    <dbReference type="NCBI Taxonomy" id="3435"/>
    <lineage>
        <taxon>Eukaryota</taxon>
        <taxon>Viridiplantae</taxon>
        <taxon>Streptophyta</taxon>
        <taxon>Embryophyta</taxon>
        <taxon>Tracheophyta</taxon>
        <taxon>Spermatophyta</taxon>
        <taxon>Magnoliopsida</taxon>
        <taxon>Magnoliidae</taxon>
        <taxon>Laurales</taxon>
        <taxon>Lauraceae</taxon>
        <taxon>Persea</taxon>
    </lineage>
</organism>
<reference evidence="1 2" key="1">
    <citation type="journal article" date="2022" name="Hortic Res">
        <title>A haplotype resolved chromosomal level avocado genome allows analysis of novel avocado genes.</title>
        <authorList>
            <person name="Nath O."/>
            <person name="Fletcher S.J."/>
            <person name="Hayward A."/>
            <person name="Shaw L.M."/>
            <person name="Masouleh A.K."/>
            <person name="Furtado A."/>
            <person name="Henry R.J."/>
            <person name="Mitter N."/>
        </authorList>
    </citation>
    <scope>NUCLEOTIDE SEQUENCE [LARGE SCALE GENOMIC DNA]</scope>
    <source>
        <strain evidence="2">cv. Hass</strain>
    </source>
</reference>
<keyword evidence="2" id="KW-1185">Reference proteome</keyword>
<proteinExistence type="predicted"/>
<protein>
    <submittedName>
        <fullName evidence="1">Uncharacterized protein</fullName>
    </submittedName>
</protein>
<evidence type="ECO:0000313" key="1">
    <source>
        <dbReference type="EMBL" id="KAJ8616382.1"/>
    </source>
</evidence>